<dbReference type="PANTHER" id="PTHR37302">
    <property type="entry name" value="SLR1116 PROTEIN"/>
    <property type="match status" value="1"/>
</dbReference>
<keyword evidence="4" id="KW-1185">Reference proteome</keyword>
<dbReference type="InterPro" id="IPR007837">
    <property type="entry name" value="DinB"/>
</dbReference>
<evidence type="ECO:0000313" key="3">
    <source>
        <dbReference type="EMBL" id="MFC5649589.1"/>
    </source>
</evidence>
<dbReference type="Pfam" id="PF05163">
    <property type="entry name" value="DinB"/>
    <property type="match status" value="1"/>
</dbReference>
<dbReference type="EMBL" id="JBHSOW010000038">
    <property type="protein sequence ID" value="MFC5649589.1"/>
    <property type="molecule type" value="Genomic_DNA"/>
</dbReference>
<dbReference type="SUPFAM" id="SSF109854">
    <property type="entry name" value="DinB/YfiT-like putative metalloenzymes"/>
    <property type="match status" value="1"/>
</dbReference>
<sequence length="159" mass="18538">MRRRGETEMKTIKCMMDHLYWADGRILDALEESETKNKDLLKLVRHVAVAERVWLSRLQGKGSAQYSLWEEAEDLTAIRTMFEENAEQYRVYIEGLEESELDGMIDYANQSGVPFRTSVRDILSQVLLHGQYHRGQINRALRIESAEPVQVDYITFARL</sequence>
<name>A0ABW0VXM7_9BACL</name>
<dbReference type="Proteomes" id="UP001596047">
    <property type="component" value="Unassembled WGS sequence"/>
</dbReference>
<evidence type="ECO:0000256" key="2">
    <source>
        <dbReference type="ARBA" id="ARBA00022723"/>
    </source>
</evidence>
<proteinExistence type="inferred from homology"/>
<dbReference type="InterPro" id="IPR034660">
    <property type="entry name" value="DinB/YfiT-like"/>
</dbReference>
<protein>
    <submittedName>
        <fullName evidence="3">DinB family protein</fullName>
    </submittedName>
</protein>
<dbReference type="RefSeq" id="WP_379188119.1">
    <property type="nucleotide sequence ID" value="NZ_JBHSOW010000038.1"/>
</dbReference>
<keyword evidence="2" id="KW-0479">Metal-binding</keyword>
<reference evidence="4" key="1">
    <citation type="journal article" date="2019" name="Int. J. Syst. Evol. Microbiol.">
        <title>The Global Catalogue of Microorganisms (GCM) 10K type strain sequencing project: providing services to taxonomists for standard genome sequencing and annotation.</title>
        <authorList>
            <consortium name="The Broad Institute Genomics Platform"/>
            <consortium name="The Broad Institute Genome Sequencing Center for Infectious Disease"/>
            <person name="Wu L."/>
            <person name="Ma J."/>
        </authorList>
    </citation>
    <scope>NUCLEOTIDE SEQUENCE [LARGE SCALE GENOMIC DNA]</scope>
    <source>
        <strain evidence="4">CGMCC 1.3240</strain>
    </source>
</reference>
<organism evidence="3 4">
    <name type="scientific">Paenibacillus solisilvae</name>
    <dbReference type="NCBI Taxonomy" id="2486751"/>
    <lineage>
        <taxon>Bacteria</taxon>
        <taxon>Bacillati</taxon>
        <taxon>Bacillota</taxon>
        <taxon>Bacilli</taxon>
        <taxon>Bacillales</taxon>
        <taxon>Paenibacillaceae</taxon>
        <taxon>Paenibacillus</taxon>
    </lineage>
</organism>
<comment type="caution">
    <text evidence="3">The sequence shown here is derived from an EMBL/GenBank/DDBJ whole genome shotgun (WGS) entry which is preliminary data.</text>
</comment>
<accession>A0ABW0VXM7</accession>
<evidence type="ECO:0000256" key="1">
    <source>
        <dbReference type="ARBA" id="ARBA00008635"/>
    </source>
</evidence>
<comment type="similarity">
    <text evidence="1">Belongs to the DinB family.</text>
</comment>
<dbReference type="Gene3D" id="1.20.120.450">
    <property type="entry name" value="dinb family like domain"/>
    <property type="match status" value="1"/>
</dbReference>
<gene>
    <name evidence="3" type="ORF">ACFPYJ_10680</name>
</gene>
<evidence type="ECO:0000313" key="4">
    <source>
        <dbReference type="Proteomes" id="UP001596047"/>
    </source>
</evidence>
<dbReference type="PANTHER" id="PTHR37302:SF3">
    <property type="entry name" value="DAMAGE-INDUCIBLE PROTEIN DINB"/>
    <property type="match status" value="1"/>
</dbReference>